<dbReference type="EMBL" id="CP001931">
    <property type="protein sequence ID" value="ADC89609.1"/>
    <property type="molecule type" value="Genomic_DNA"/>
</dbReference>
<reference evidence="3" key="1">
    <citation type="journal article" date="2010" name="Stand. Genomic Sci.">
        <title>Complete genome sequence of Thermocrinis albus type strain (HI 11/12T).</title>
        <authorList>
            <person name="Wirth R."/>
            <person name="Sikorski J."/>
            <person name="Brambilla E."/>
            <person name="Misra M."/>
            <person name="Lapidus A."/>
            <person name="Copeland A."/>
            <person name="Nolan M."/>
            <person name="Lucas S."/>
            <person name="Chen F."/>
            <person name="Tice H."/>
            <person name="Cheng J.F."/>
            <person name="Han C."/>
            <person name="Detter J.C."/>
            <person name="Tapia R."/>
            <person name="Bruce D."/>
            <person name="Goodwin L."/>
            <person name="Pitluck S."/>
            <person name="Pati A."/>
            <person name="Anderson I."/>
            <person name="Ivanova N."/>
            <person name="Mavromatis K."/>
            <person name="Mikhailova N."/>
            <person name="Chen A."/>
            <person name="Palaniappan K."/>
            <person name="Bilek Y."/>
            <person name="Hader T."/>
            <person name="Land M."/>
            <person name="Hauser L."/>
            <person name="Chang Y.J."/>
            <person name="Jeffries C.D."/>
            <person name="Tindall B.J."/>
            <person name="Rohde M."/>
            <person name="Goker M."/>
            <person name="Bristow J."/>
            <person name="Eisen J.A."/>
            <person name="Markowitz V."/>
            <person name="Hugenholtz P."/>
            <person name="Kyrpides N.C."/>
            <person name="Klenk H.P."/>
        </authorList>
    </citation>
    <scope>NUCLEOTIDE SEQUENCE [LARGE SCALE GENOMIC DNA]</scope>
    <source>
        <strain evidence="3">DSM 14484 / JCM 11386 / HI 11/12</strain>
    </source>
</reference>
<dbReference type="OrthoDB" id="15437at2"/>
<organism evidence="2 3">
    <name type="scientific">Thermocrinis albus (strain DSM 14484 / JCM 11386 / HI 11/12)</name>
    <dbReference type="NCBI Taxonomy" id="638303"/>
    <lineage>
        <taxon>Bacteria</taxon>
        <taxon>Pseudomonadati</taxon>
        <taxon>Aquificota</taxon>
        <taxon>Aquificia</taxon>
        <taxon>Aquificales</taxon>
        <taxon>Aquificaceae</taxon>
        <taxon>Thermocrinis</taxon>
    </lineage>
</organism>
<sequence length="78" mass="9190">MKDRVTLDTVMKDLLEKYPKVKDLLWNYGLCKLEEDDIAPVVLDKLTLKGFMRLMDIDEDTQGDLWMQIQDLIKESEV</sequence>
<gene>
    <name evidence="2" type="ordered locus">Thal_0977</name>
</gene>
<dbReference type="HOGENOM" id="CLU_2666125_0_0_0"/>
<evidence type="ECO:0000313" key="2">
    <source>
        <dbReference type="EMBL" id="ADC89609.1"/>
    </source>
</evidence>
<feature type="domain" description="DUF1858" evidence="1">
    <location>
        <begin position="6"/>
        <end position="61"/>
    </location>
</feature>
<keyword evidence="3" id="KW-1185">Reference proteome</keyword>
<name>D3SLH9_THEAH</name>
<dbReference type="Proteomes" id="UP000002043">
    <property type="component" value="Chromosome"/>
</dbReference>
<protein>
    <recommendedName>
        <fullName evidence="1">DUF1858 domain-containing protein</fullName>
    </recommendedName>
</protein>
<dbReference type="KEGG" id="tal:Thal_0977"/>
<dbReference type="SUPFAM" id="SSF140683">
    <property type="entry name" value="SP0561-like"/>
    <property type="match status" value="1"/>
</dbReference>
<dbReference type="RefSeq" id="WP_012992015.1">
    <property type="nucleotide sequence ID" value="NC_013894.1"/>
</dbReference>
<dbReference type="InterPro" id="IPR038062">
    <property type="entry name" value="ScdA-like_N_sf"/>
</dbReference>
<dbReference type="AlphaFoldDB" id="D3SLH9"/>
<proteinExistence type="predicted"/>
<accession>D3SLH9</accession>
<dbReference type="InterPro" id="IPR015077">
    <property type="entry name" value="DUF1858"/>
</dbReference>
<dbReference type="STRING" id="638303.Thal_0977"/>
<evidence type="ECO:0000259" key="1">
    <source>
        <dbReference type="Pfam" id="PF08984"/>
    </source>
</evidence>
<evidence type="ECO:0000313" key="3">
    <source>
        <dbReference type="Proteomes" id="UP000002043"/>
    </source>
</evidence>
<dbReference type="Pfam" id="PF08984">
    <property type="entry name" value="DUF1858"/>
    <property type="match status" value="1"/>
</dbReference>